<dbReference type="Proteomes" id="UP000070412">
    <property type="component" value="Unassembled WGS sequence"/>
</dbReference>
<dbReference type="InterPro" id="IPR029063">
    <property type="entry name" value="SAM-dependent_MTases_sf"/>
</dbReference>
<dbReference type="Pfam" id="PF01795">
    <property type="entry name" value="Methyltransf_5"/>
    <property type="match status" value="2"/>
</dbReference>
<dbReference type="Gene3D" id="3.40.50.150">
    <property type="entry name" value="Vaccinia Virus protein VP39"/>
    <property type="match status" value="1"/>
</dbReference>
<evidence type="ECO:0000313" key="8">
    <source>
        <dbReference type="Proteomes" id="UP000070412"/>
    </source>
</evidence>
<reference evidence="7" key="4">
    <citation type="submission" date="2022-06" db="UniProtKB">
        <authorList>
            <consortium name="EnsemblMetazoa"/>
        </authorList>
    </citation>
    <scope>IDENTIFICATION</scope>
</reference>
<evidence type="ECO:0000256" key="1">
    <source>
        <dbReference type="ARBA" id="ARBA00010396"/>
    </source>
</evidence>
<evidence type="ECO:0000256" key="4">
    <source>
        <dbReference type="ARBA" id="ARBA00022691"/>
    </source>
</evidence>
<evidence type="ECO:0000313" key="9">
    <source>
        <dbReference type="Proteomes" id="UP000616769"/>
    </source>
</evidence>
<dbReference type="VEuPathDB" id="VectorBase:SSCA003838"/>
<evidence type="ECO:0000256" key="2">
    <source>
        <dbReference type="ARBA" id="ARBA00022603"/>
    </source>
</evidence>
<reference evidence="8" key="2">
    <citation type="journal article" date="2020" name="PLoS Negl. Trop. Dis.">
        <title>High-quality nuclear genome for Sarcoptes scabiei-A critical resource for a neglected parasite.</title>
        <authorList>
            <person name="Korhonen P.K."/>
            <person name="Gasser R.B."/>
            <person name="Ma G."/>
            <person name="Wang T."/>
            <person name="Stroehlein A.J."/>
            <person name="Young N.D."/>
            <person name="Ang C.S."/>
            <person name="Fernando D.D."/>
            <person name="Lu H.C."/>
            <person name="Taylor S."/>
            <person name="Reynolds S.L."/>
            <person name="Mofiz E."/>
            <person name="Najaraj S.H."/>
            <person name="Gowda H."/>
            <person name="Madugundu A."/>
            <person name="Renuse S."/>
            <person name="Holt D."/>
            <person name="Pandey A."/>
            <person name="Papenfuss A.T."/>
            <person name="Fischer K."/>
        </authorList>
    </citation>
    <scope>NUCLEOTIDE SEQUENCE [LARGE SCALE GENOMIC DNA]</scope>
</reference>
<dbReference type="OrthoDB" id="16290at2759"/>
<dbReference type="SUPFAM" id="SSF53335">
    <property type="entry name" value="S-adenosyl-L-methionine-dependent methyltransferases"/>
    <property type="match status" value="1"/>
</dbReference>
<organism evidence="6 9">
    <name type="scientific">Sarcoptes scabiei</name>
    <name type="common">Itch mite</name>
    <name type="synonym">Acarus scabiei</name>
    <dbReference type="NCBI Taxonomy" id="52283"/>
    <lineage>
        <taxon>Eukaryota</taxon>
        <taxon>Metazoa</taxon>
        <taxon>Ecdysozoa</taxon>
        <taxon>Arthropoda</taxon>
        <taxon>Chelicerata</taxon>
        <taxon>Arachnida</taxon>
        <taxon>Acari</taxon>
        <taxon>Acariformes</taxon>
        <taxon>Sarcoptiformes</taxon>
        <taxon>Astigmata</taxon>
        <taxon>Psoroptidia</taxon>
        <taxon>Sarcoptoidea</taxon>
        <taxon>Sarcoptidae</taxon>
        <taxon>Sarcoptinae</taxon>
        <taxon>Sarcoptes</taxon>
    </lineage>
</organism>
<dbReference type="PANTHER" id="PTHR11265">
    <property type="entry name" value="S-ADENOSYL-METHYLTRANSFERASE MRAW"/>
    <property type="match status" value="1"/>
</dbReference>
<dbReference type="PANTHER" id="PTHR11265:SF0">
    <property type="entry name" value="12S RRNA N4-METHYLCYTIDINE METHYLTRANSFERASE"/>
    <property type="match status" value="1"/>
</dbReference>
<dbReference type="EMBL" id="WVUK01000066">
    <property type="protein sequence ID" value="KAF7487637.1"/>
    <property type="molecule type" value="Genomic_DNA"/>
</dbReference>
<sequence length="382" mass="43148">MRSNFLLKNLMNLSRTNPIEKVYHIPVLASKILEIFAPNDGQIFLDMTFGGGGHTKALLSTGRKITVLALDRDPEAFERALVLSRKVSAQNNGQKVIPLLCRFSQIEMLFERLKFPRNFLDGVVMDLGASTFQYENGDRGFSLSKNGPLNMRMDGNLNPQMPTAADVINTLDANELALIFKAYGEEKHAMKIAQAIIDSRFMMKRINTSKELAEMIRSTLINCQSTTDKIGRSIHPATKIFQAIRIFVNNELNELYSACLSLSRLLKSQPKSGLNFIDSNQMIVENRTVGGLLAIISFHSLEDRIVKNFFSSFDSNVKNSRANNYDPFPSISSSSMRTISFLREKESLYRFYQTKLIVPSDEEILMNPKSRSAKLRIGLRIQ</sequence>
<dbReference type="InterPro" id="IPR023397">
    <property type="entry name" value="SAM-dep_MeTrfase_MraW_recog"/>
</dbReference>
<dbReference type="NCBIfam" id="TIGR00006">
    <property type="entry name" value="16S rRNA (cytosine(1402)-N(4))-methyltransferase RsmH"/>
    <property type="match status" value="1"/>
</dbReference>
<keyword evidence="4" id="KW-0949">S-adenosyl-L-methionine</keyword>
<dbReference type="Gene3D" id="1.10.150.170">
    <property type="entry name" value="Putative methyltransferase TM0872, insert domain"/>
    <property type="match status" value="1"/>
</dbReference>
<protein>
    <submittedName>
        <fullName evidence="6">Methyltransferase-like protein 15-like protein</fullName>
    </submittedName>
    <submittedName>
        <fullName evidence="5">Putative methyltransferase-like protein 15</fullName>
    </submittedName>
</protein>
<evidence type="ECO:0000313" key="7">
    <source>
        <dbReference type="EnsemblMetazoa" id="KAF7487637.1"/>
    </source>
</evidence>
<proteinExistence type="inferred from homology"/>
<dbReference type="HAMAP" id="MF_01007">
    <property type="entry name" value="16SrRNA_methyltr_H"/>
    <property type="match status" value="1"/>
</dbReference>
<keyword evidence="8" id="KW-1185">Reference proteome</keyword>
<gene>
    <name evidence="6" type="ORF">QR98_0004920</name>
    <name evidence="5" type="ORF">SSS_2285</name>
</gene>
<reference evidence="6 9" key="1">
    <citation type="journal article" date="2015" name="Parasit. Vectors">
        <title>Draft genome of the scabies mite.</title>
        <authorList>
            <person name="Rider S.D.Jr."/>
            <person name="Morgan M.S."/>
            <person name="Arlian L.G."/>
        </authorList>
    </citation>
    <scope>NUCLEOTIDE SEQUENCE [LARGE SCALE GENOMIC DNA]</scope>
    <source>
        <strain evidence="6">Arlian Lab</strain>
    </source>
</reference>
<name>A0A131ZTJ6_SARSC</name>
<dbReference type="Proteomes" id="UP000616769">
    <property type="component" value="Unassembled WGS sequence"/>
</dbReference>
<evidence type="ECO:0000256" key="3">
    <source>
        <dbReference type="ARBA" id="ARBA00022679"/>
    </source>
</evidence>
<evidence type="ECO:0000313" key="6">
    <source>
        <dbReference type="EMBL" id="KPM01605.1"/>
    </source>
</evidence>
<dbReference type="AlphaFoldDB" id="A0A131ZTJ6"/>
<keyword evidence="3 5" id="KW-0808">Transferase</keyword>
<reference evidence="5" key="3">
    <citation type="submission" date="2020-01" db="EMBL/GenBank/DDBJ databases">
        <authorList>
            <person name="Korhonen P.K.K."/>
            <person name="Guangxu M.G."/>
            <person name="Wang T.W."/>
            <person name="Stroehlein A.J.S."/>
            <person name="Young N.D."/>
            <person name="Ang C.-S.A."/>
            <person name="Fernando D.W.F."/>
            <person name="Lu H.L."/>
            <person name="Taylor S.T."/>
            <person name="Ehtesham M.E.M."/>
            <person name="Najaraj S.H.N."/>
            <person name="Harsha G.H.G."/>
            <person name="Madugundu A.M."/>
            <person name="Renuse S.R."/>
            <person name="Holt D.H."/>
            <person name="Pandey A.P."/>
            <person name="Papenfuss A.P."/>
            <person name="Gasser R.B.G."/>
            <person name="Fischer K.F."/>
        </authorList>
    </citation>
    <scope>NUCLEOTIDE SEQUENCE</scope>
    <source>
        <strain evidence="5">SSS_KF_BRIS2020</strain>
    </source>
</reference>
<dbReference type="EnsemblMetazoa" id="SSS_2285s_mrna">
    <property type="protein sequence ID" value="KAF7487637.1"/>
    <property type="gene ID" value="SSS_2285"/>
</dbReference>
<dbReference type="InterPro" id="IPR002903">
    <property type="entry name" value="RsmH"/>
</dbReference>
<comment type="similarity">
    <text evidence="1">Belongs to the methyltransferase superfamily. RsmH family.</text>
</comment>
<dbReference type="EMBL" id="JXLN01000883">
    <property type="protein sequence ID" value="KPM01605.1"/>
    <property type="molecule type" value="Genomic_DNA"/>
</dbReference>
<evidence type="ECO:0000313" key="5">
    <source>
        <dbReference type="EMBL" id="KAF7487637.1"/>
    </source>
</evidence>
<dbReference type="SUPFAM" id="SSF81799">
    <property type="entry name" value="Putative methyltransferase TM0872, insert domain"/>
    <property type="match status" value="1"/>
</dbReference>
<dbReference type="GO" id="GO:0071424">
    <property type="term" value="F:rRNA (cytosine-N4-)-methyltransferase activity"/>
    <property type="evidence" value="ECO:0007669"/>
    <property type="project" value="TreeGrafter"/>
</dbReference>
<keyword evidence="2 6" id="KW-0489">Methyltransferase</keyword>
<dbReference type="GO" id="GO:0070475">
    <property type="term" value="P:rRNA base methylation"/>
    <property type="evidence" value="ECO:0007669"/>
    <property type="project" value="TreeGrafter"/>
</dbReference>
<accession>A0A131ZTJ6</accession>